<dbReference type="AlphaFoldDB" id="A0A0E9QLR7"/>
<organism evidence="1">
    <name type="scientific">Anguilla anguilla</name>
    <name type="common">European freshwater eel</name>
    <name type="synonym">Muraena anguilla</name>
    <dbReference type="NCBI Taxonomy" id="7936"/>
    <lineage>
        <taxon>Eukaryota</taxon>
        <taxon>Metazoa</taxon>
        <taxon>Chordata</taxon>
        <taxon>Craniata</taxon>
        <taxon>Vertebrata</taxon>
        <taxon>Euteleostomi</taxon>
        <taxon>Actinopterygii</taxon>
        <taxon>Neopterygii</taxon>
        <taxon>Teleostei</taxon>
        <taxon>Anguilliformes</taxon>
        <taxon>Anguillidae</taxon>
        <taxon>Anguilla</taxon>
    </lineage>
</organism>
<sequence>MRSCVSSTADLEEPRRFSTVRCLLPNVWSLQSLRFPPQTAAELTEQSRRKTSHTRL</sequence>
<name>A0A0E9QLR7_ANGAN</name>
<proteinExistence type="predicted"/>
<protein>
    <submittedName>
        <fullName evidence="1">Uncharacterized protein</fullName>
    </submittedName>
</protein>
<dbReference type="EMBL" id="GBXM01091140">
    <property type="protein sequence ID" value="JAH17437.1"/>
    <property type="molecule type" value="Transcribed_RNA"/>
</dbReference>
<reference evidence="1" key="1">
    <citation type="submission" date="2014-11" db="EMBL/GenBank/DDBJ databases">
        <authorList>
            <person name="Amaro Gonzalez C."/>
        </authorList>
    </citation>
    <scope>NUCLEOTIDE SEQUENCE</scope>
</reference>
<evidence type="ECO:0000313" key="1">
    <source>
        <dbReference type="EMBL" id="JAH17437.1"/>
    </source>
</evidence>
<reference evidence="1" key="2">
    <citation type="journal article" date="2015" name="Fish Shellfish Immunol.">
        <title>Early steps in the European eel (Anguilla anguilla)-Vibrio vulnificus interaction in the gills: Role of the RtxA13 toxin.</title>
        <authorList>
            <person name="Callol A."/>
            <person name="Pajuelo D."/>
            <person name="Ebbesson L."/>
            <person name="Teles M."/>
            <person name="MacKenzie S."/>
            <person name="Amaro C."/>
        </authorList>
    </citation>
    <scope>NUCLEOTIDE SEQUENCE</scope>
</reference>
<accession>A0A0E9QLR7</accession>